<evidence type="ECO:0000313" key="13">
    <source>
        <dbReference type="EMBL" id="RDV81680.1"/>
    </source>
</evidence>
<evidence type="ECO:0000256" key="9">
    <source>
        <dbReference type="ARBA" id="ARBA00023002"/>
    </source>
</evidence>
<dbReference type="EC" id="1.3.-.-" evidence="11"/>
<evidence type="ECO:0000256" key="5">
    <source>
        <dbReference type="ARBA" id="ARBA00022490"/>
    </source>
</evidence>
<dbReference type="InterPro" id="IPR049622">
    <property type="entry name" value="Dihydroorotate_DH_I"/>
</dbReference>
<reference evidence="13 14" key="1">
    <citation type="submission" date="2018-08" db="EMBL/GenBank/DDBJ databases">
        <title>Form III RuBisCO-mediated autotrophy in Thermodesulfobium bacteria.</title>
        <authorList>
            <person name="Toshchakov S.V."/>
            <person name="Kublanov I.V."/>
            <person name="Frolov E."/>
            <person name="Bonch-Osmolovskaya E.A."/>
            <person name="Tourova T.P."/>
            <person name="Chernych N.A."/>
            <person name="Lebedinsky A.V."/>
        </authorList>
    </citation>
    <scope>NUCLEOTIDE SEQUENCE [LARGE SCALE GENOMIC DNA]</scope>
    <source>
        <strain evidence="13 14">SR</strain>
    </source>
</reference>
<comment type="caution">
    <text evidence="13">The sequence shown here is derived from an EMBL/GenBank/DDBJ whole genome shotgun (WGS) entry which is preliminary data.</text>
</comment>
<dbReference type="OrthoDB" id="9794954at2"/>
<dbReference type="GO" id="GO:0005737">
    <property type="term" value="C:cytoplasm"/>
    <property type="evidence" value="ECO:0007669"/>
    <property type="project" value="UniProtKB-SubCell"/>
</dbReference>
<dbReference type="PIRSF" id="PIRSF000164">
    <property type="entry name" value="DHO_oxidase"/>
    <property type="match status" value="1"/>
</dbReference>
<name>A0A3D8P2T7_9THEO</name>
<dbReference type="PANTHER" id="PTHR48109:SF1">
    <property type="entry name" value="DIHYDROOROTATE DEHYDROGENASE (FUMARATE)"/>
    <property type="match status" value="1"/>
</dbReference>
<dbReference type="PANTHER" id="PTHR48109">
    <property type="entry name" value="DIHYDROOROTATE DEHYDROGENASE (QUINONE), MITOCHONDRIAL-RELATED"/>
    <property type="match status" value="1"/>
</dbReference>
<comment type="pathway">
    <text evidence="3">Pyrimidine metabolism; UMP biosynthesis via de novo pathway; orotate from (S)-dihydroorotate (NAD(+) route): step 1/1.</text>
</comment>
<keyword evidence="7 11" id="KW-0288">FMN</keyword>
<dbReference type="Gene3D" id="3.20.20.70">
    <property type="entry name" value="Aldolase class I"/>
    <property type="match status" value="1"/>
</dbReference>
<dbReference type="GO" id="GO:0044205">
    <property type="term" value="P:'de novo' UMP biosynthetic process"/>
    <property type="evidence" value="ECO:0007669"/>
    <property type="project" value="UniProtKB-UniRule"/>
</dbReference>
<gene>
    <name evidence="11" type="primary">pyrD</name>
    <name evidence="13" type="ORF">DXX99_09180</name>
</gene>
<evidence type="ECO:0000256" key="1">
    <source>
        <dbReference type="ARBA" id="ARBA00003616"/>
    </source>
</evidence>
<evidence type="ECO:0000256" key="4">
    <source>
        <dbReference type="ARBA" id="ARBA00008008"/>
    </source>
</evidence>
<feature type="binding site" evidence="11">
    <location>
        <position position="24"/>
    </location>
    <ligand>
        <name>FMN</name>
        <dbReference type="ChEBI" id="CHEBI:58210"/>
    </ligand>
</feature>
<organism evidence="13 14">
    <name type="scientific">Ammonifex thiophilus</name>
    <dbReference type="NCBI Taxonomy" id="444093"/>
    <lineage>
        <taxon>Bacteria</taxon>
        <taxon>Bacillati</taxon>
        <taxon>Bacillota</taxon>
        <taxon>Clostridia</taxon>
        <taxon>Thermoanaerobacterales</taxon>
        <taxon>Thermoanaerobacteraceae</taxon>
        <taxon>Ammonifex</taxon>
    </lineage>
</organism>
<dbReference type="NCBIfam" id="NF005574">
    <property type="entry name" value="PRK07259.1"/>
    <property type="match status" value="1"/>
</dbReference>
<comment type="cofactor">
    <cofactor evidence="11">
        <name>FMN</name>
        <dbReference type="ChEBI" id="CHEBI:58210"/>
    </cofactor>
    <text evidence="11">Binds 1 FMN per subunit.</text>
</comment>
<comment type="similarity">
    <text evidence="4 11">Belongs to the dihydroorotate dehydrogenase family. Type 1 subfamily.</text>
</comment>
<keyword evidence="8 11" id="KW-0665">Pyrimidine biosynthesis</keyword>
<dbReference type="InterPro" id="IPR012135">
    <property type="entry name" value="Dihydroorotate_DH_1_2"/>
</dbReference>
<evidence type="ECO:0000313" key="14">
    <source>
        <dbReference type="Proteomes" id="UP000256329"/>
    </source>
</evidence>
<protein>
    <recommendedName>
        <fullName evidence="11">Dihydroorotate dehydrogenase</fullName>
        <shortName evidence="11">DHOD</shortName>
        <shortName evidence="11">DHODase</shortName>
        <shortName evidence="11">DHOdehase</shortName>
        <ecNumber evidence="11">1.3.-.-</ecNumber>
    </recommendedName>
</protein>
<proteinExistence type="inferred from homology"/>
<evidence type="ECO:0000256" key="8">
    <source>
        <dbReference type="ARBA" id="ARBA00022975"/>
    </source>
</evidence>
<accession>A0A3D8P2T7</accession>
<comment type="catalytic activity">
    <reaction evidence="10">
        <text>(S)-dihydroorotate + NAD(+) = orotate + NADH + H(+)</text>
        <dbReference type="Rhea" id="RHEA:13513"/>
        <dbReference type="ChEBI" id="CHEBI:15378"/>
        <dbReference type="ChEBI" id="CHEBI:30839"/>
        <dbReference type="ChEBI" id="CHEBI:30864"/>
        <dbReference type="ChEBI" id="CHEBI:57540"/>
        <dbReference type="ChEBI" id="CHEBI:57945"/>
        <dbReference type="EC" id="1.3.1.14"/>
    </reaction>
</comment>
<dbReference type="CDD" id="cd04740">
    <property type="entry name" value="DHOD_1B_like"/>
    <property type="match status" value="1"/>
</dbReference>
<feature type="binding site" evidence="11">
    <location>
        <begin position="72"/>
        <end position="76"/>
    </location>
    <ligand>
        <name>substrate</name>
    </ligand>
</feature>
<dbReference type="GO" id="GO:0006207">
    <property type="term" value="P:'de novo' pyrimidine nucleobase biosynthetic process"/>
    <property type="evidence" value="ECO:0007669"/>
    <property type="project" value="InterPro"/>
</dbReference>
<dbReference type="InterPro" id="IPR024920">
    <property type="entry name" value="Dihydroorotate_DH_1"/>
</dbReference>
<dbReference type="GO" id="GO:0004589">
    <property type="term" value="F:dihydroorotate dehydrogenase (NAD+) activity"/>
    <property type="evidence" value="ECO:0007669"/>
    <property type="project" value="UniProtKB-EC"/>
</dbReference>
<sequence>MKKPRLAVDLGPNLVLKNPVVTASGTFGFGLEYAPFGDLALLGAVVIKSVTRHPRRGNPPPRLVETPAGVLNSIGLENPGVEKVVKEILPALRATGEVTVIGSVAGETVEEYVEVSCRLAEAGVAALELNLSCPNVKAGTLFGHDPRLAAQVTRAVREALGDGFPFLVKLGVVGNDFLAVARAVVEAGATGLSLINTLPGLAVDVKRRKLLLGQGTGGLSGPAIRPVALWAVWRAYRELRVPIIGMGGVAGVEDVLAFLLCGARAVAVGSGTLAFPRLAWELVEGLEQALAKEGVEDVRELIGMVAGS</sequence>
<feature type="binding site" evidence="11">
    <location>
        <position position="195"/>
    </location>
    <ligand>
        <name>FMN</name>
        <dbReference type="ChEBI" id="CHEBI:58210"/>
    </ligand>
</feature>
<keyword evidence="14" id="KW-1185">Reference proteome</keyword>
<dbReference type="InterPro" id="IPR001295">
    <property type="entry name" value="Dihydroorotate_DH_CS"/>
</dbReference>
<dbReference type="AlphaFoldDB" id="A0A3D8P2T7"/>
<evidence type="ECO:0000256" key="11">
    <source>
        <dbReference type="HAMAP-Rule" id="MF_00224"/>
    </source>
</evidence>
<evidence type="ECO:0000256" key="2">
    <source>
        <dbReference type="ARBA" id="ARBA00004496"/>
    </source>
</evidence>
<comment type="catalytic activity">
    <reaction evidence="11">
        <text>(S)-dihydroorotate + A = orotate + AH2</text>
        <dbReference type="Rhea" id="RHEA:18073"/>
        <dbReference type="ChEBI" id="CHEBI:13193"/>
        <dbReference type="ChEBI" id="CHEBI:17499"/>
        <dbReference type="ChEBI" id="CHEBI:30839"/>
        <dbReference type="ChEBI" id="CHEBI:30864"/>
    </reaction>
</comment>
<feature type="active site" description="Nucleophile" evidence="11">
    <location>
        <position position="133"/>
    </location>
</feature>
<feature type="binding site" evidence="11">
    <location>
        <position position="130"/>
    </location>
    <ligand>
        <name>FMN</name>
        <dbReference type="ChEBI" id="CHEBI:58210"/>
    </ligand>
</feature>
<evidence type="ECO:0000256" key="3">
    <source>
        <dbReference type="ARBA" id="ARBA00004715"/>
    </source>
</evidence>
<dbReference type="PROSITE" id="PS00912">
    <property type="entry name" value="DHODEHASE_2"/>
    <property type="match status" value="1"/>
</dbReference>
<dbReference type="InterPro" id="IPR050074">
    <property type="entry name" value="DHO_dehydrogenase"/>
</dbReference>
<comment type="function">
    <text evidence="1">Catalyzes the conversion of dihydroorotate to orotate with NAD(+) as electron acceptor.</text>
</comment>
<dbReference type="InterPro" id="IPR033888">
    <property type="entry name" value="DHOD_1B"/>
</dbReference>
<evidence type="ECO:0000256" key="7">
    <source>
        <dbReference type="ARBA" id="ARBA00022643"/>
    </source>
</evidence>
<feature type="binding site" evidence="11">
    <location>
        <position position="48"/>
    </location>
    <ligand>
        <name>substrate</name>
    </ligand>
</feature>
<evidence type="ECO:0000259" key="12">
    <source>
        <dbReference type="Pfam" id="PF01180"/>
    </source>
</evidence>
<comment type="subcellular location">
    <subcellularLocation>
        <location evidence="2 11">Cytoplasm</location>
    </subcellularLocation>
</comment>
<feature type="binding site" evidence="11">
    <location>
        <position position="169"/>
    </location>
    <ligand>
        <name>FMN</name>
        <dbReference type="ChEBI" id="CHEBI:58210"/>
    </ligand>
</feature>
<dbReference type="PROSITE" id="PS00911">
    <property type="entry name" value="DHODEHASE_1"/>
    <property type="match status" value="1"/>
</dbReference>
<dbReference type="UniPathway" id="UPA00070"/>
<dbReference type="HAMAP" id="MF_00224">
    <property type="entry name" value="DHO_dh_type1"/>
    <property type="match status" value="1"/>
</dbReference>
<dbReference type="NCBIfam" id="TIGR01037">
    <property type="entry name" value="pyrD_sub1_fam"/>
    <property type="match status" value="1"/>
</dbReference>
<dbReference type="RefSeq" id="WP_115793189.1">
    <property type="nucleotide sequence ID" value="NZ_QSLN01000018.1"/>
</dbReference>
<dbReference type="Pfam" id="PF01180">
    <property type="entry name" value="DHO_dh"/>
    <property type="match status" value="1"/>
</dbReference>
<comment type="caution">
    <text evidence="11">Lacks conserved residue(s) required for the propagation of feature annotation.</text>
</comment>
<feature type="binding site" evidence="11">
    <location>
        <begin position="196"/>
        <end position="197"/>
    </location>
    <ligand>
        <name>substrate</name>
    </ligand>
</feature>
<feature type="binding site" evidence="11">
    <location>
        <begin position="269"/>
        <end position="270"/>
    </location>
    <ligand>
        <name>FMN</name>
        <dbReference type="ChEBI" id="CHEBI:58210"/>
    </ligand>
</feature>
<feature type="binding site" evidence="11">
    <location>
        <position position="130"/>
    </location>
    <ligand>
        <name>substrate</name>
    </ligand>
</feature>
<dbReference type="InterPro" id="IPR013785">
    <property type="entry name" value="Aldolase_TIM"/>
</dbReference>
<feature type="binding site" evidence="11">
    <location>
        <position position="221"/>
    </location>
    <ligand>
        <name>FMN</name>
        <dbReference type="ChEBI" id="CHEBI:58210"/>
    </ligand>
</feature>
<keyword evidence="5 11" id="KW-0963">Cytoplasm</keyword>
<feature type="binding site" evidence="11">
    <location>
        <begin position="247"/>
        <end position="248"/>
    </location>
    <ligand>
        <name>FMN</name>
        <dbReference type="ChEBI" id="CHEBI:58210"/>
    </ligand>
</feature>
<dbReference type="InterPro" id="IPR005720">
    <property type="entry name" value="Dihydroorotate_DH_cat"/>
</dbReference>
<keyword evidence="9 11" id="KW-0560">Oxidoreductase</keyword>
<dbReference type="EMBL" id="QSLN01000018">
    <property type="protein sequence ID" value="RDV81680.1"/>
    <property type="molecule type" value="Genomic_DNA"/>
</dbReference>
<dbReference type="SUPFAM" id="SSF51395">
    <property type="entry name" value="FMN-linked oxidoreductases"/>
    <property type="match status" value="1"/>
</dbReference>
<evidence type="ECO:0000256" key="6">
    <source>
        <dbReference type="ARBA" id="ARBA00022630"/>
    </source>
</evidence>
<evidence type="ECO:0000256" key="10">
    <source>
        <dbReference type="ARBA" id="ARBA00048996"/>
    </source>
</evidence>
<keyword evidence="6 11" id="KW-0285">Flavoprotein</keyword>
<feature type="domain" description="Dihydroorotate dehydrogenase catalytic" evidence="12">
    <location>
        <begin position="13"/>
        <end position="287"/>
    </location>
</feature>
<dbReference type="Proteomes" id="UP000256329">
    <property type="component" value="Unassembled WGS sequence"/>
</dbReference>
<feature type="binding site" evidence="11">
    <location>
        <begin position="48"/>
        <end position="49"/>
    </location>
    <ligand>
        <name>FMN</name>
        <dbReference type="ChEBI" id="CHEBI:58210"/>
    </ligand>
</feature>